<dbReference type="Pfam" id="PF22939">
    <property type="entry name" value="WHD_GPIID"/>
    <property type="match status" value="1"/>
</dbReference>
<feature type="repeat" description="ANK" evidence="3">
    <location>
        <begin position="1094"/>
        <end position="1126"/>
    </location>
</feature>
<evidence type="ECO:0000256" key="2">
    <source>
        <dbReference type="ARBA" id="ARBA00023043"/>
    </source>
</evidence>
<protein>
    <submittedName>
        <fullName evidence="7">Ankyrin repeat-containing domain protein</fullName>
    </submittedName>
</protein>
<evidence type="ECO:0000259" key="4">
    <source>
        <dbReference type="Pfam" id="PF17109"/>
    </source>
</evidence>
<dbReference type="Proteomes" id="UP001201163">
    <property type="component" value="Unassembled WGS sequence"/>
</dbReference>
<evidence type="ECO:0000256" key="3">
    <source>
        <dbReference type="PROSITE-ProRule" id="PRU00023"/>
    </source>
</evidence>
<dbReference type="SUPFAM" id="SSF52540">
    <property type="entry name" value="P-loop containing nucleoside triphosphate hydrolases"/>
    <property type="match status" value="1"/>
</dbReference>
<dbReference type="PROSITE" id="PS50088">
    <property type="entry name" value="ANK_REPEAT"/>
    <property type="match status" value="16"/>
</dbReference>
<comment type="caution">
    <text evidence="7">The sequence shown here is derived from an EMBL/GenBank/DDBJ whole genome shotgun (WGS) entry which is preliminary data.</text>
</comment>
<accession>A0AAD4Q736</accession>
<feature type="repeat" description="ANK" evidence="3">
    <location>
        <begin position="1399"/>
        <end position="1439"/>
    </location>
</feature>
<dbReference type="Pfam" id="PF00023">
    <property type="entry name" value="Ank"/>
    <property type="match status" value="2"/>
</dbReference>
<dbReference type="InterPro" id="IPR036770">
    <property type="entry name" value="Ankyrin_rpt-contain_sf"/>
</dbReference>
<dbReference type="InterPro" id="IPR031350">
    <property type="entry name" value="Goodbye_dom"/>
</dbReference>
<feature type="repeat" description="ANK" evidence="3">
    <location>
        <begin position="1199"/>
        <end position="1237"/>
    </location>
</feature>
<evidence type="ECO:0000259" key="6">
    <source>
        <dbReference type="Pfam" id="PF24883"/>
    </source>
</evidence>
<feature type="repeat" description="ANK" evidence="3">
    <location>
        <begin position="983"/>
        <end position="1021"/>
    </location>
</feature>
<dbReference type="Pfam" id="PF17109">
    <property type="entry name" value="Goodbye"/>
    <property type="match status" value="1"/>
</dbReference>
<evidence type="ECO:0000259" key="5">
    <source>
        <dbReference type="Pfam" id="PF22939"/>
    </source>
</evidence>
<evidence type="ECO:0000313" key="7">
    <source>
        <dbReference type="EMBL" id="KAH8983538.1"/>
    </source>
</evidence>
<reference evidence="7" key="1">
    <citation type="submission" date="2022-01" db="EMBL/GenBank/DDBJ databases">
        <title>Comparative genomics reveals a dynamic genome evolution in the ectomycorrhizal milk-cap (Lactarius) mushrooms.</title>
        <authorList>
            <consortium name="DOE Joint Genome Institute"/>
            <person name="Lebreton A."/>
            <person name="Tang N."/>
            <person name="Kuo A."/>
            <person name="LaButti K."/>
            <person name="Drula E."/>
            <person name="Barry K."/>
            <person name="Clum A."/>
            <person name="Lipzen A."/>
            <person name="Mousain D."/>
            <person name="Ng V."/>
            <person name="Wang R."/>
            <person name="Wang X."/>
            <person name="Dai Y."/>
            <person name="Henrissat B."/>
            <person name="Grigoriev I.V."/>
            <person name="Guerin-Laguette A."/>
            <person name="Yu F."/>
            <person name="Martin F.M."/>
        </authorList>
    </citation>
    <scope>NUCLEOTIDE SEQUENCE</scope>
    <source>
        <strain evidence="7">QP</strain>
    </source>
</reference>
<feature type="repeat" description="ANK" evidence="3">
    <location>
        <begin position="1475"/>
        <end position="1507"/>
    </location>
</feature>
<gene>
    <name evidence="7" type="ORF">EDB92DRAFT_2117442</name>
</gene>
<dbReference type="InterPro" id="IPR056884">
    <property type="entry name" value="NPHP3-like_N"/>
</dbReference>
<feature type="repeat" description="ANK" evidence="3">
    <location>
        <begin position="1294"/>
        <end position="1326"/>
    </location>
</feature>
<feature type="repeat" description="ANK" evidence="3">
    <location>
        <begin position="1055"/>
        <end position="1093"/>
    </location>
</feature>
<feature type="repeat" description="ANK" evidence="3">
    <location>
        <begin position="1366"/>
        <end position="1398"/>
    </location>
</feature>
<dbReference type="PANTHER" id="PTHR24198:SF165">
    <property type="entry name" value="ANKYRIN REPEAT-CONTAINING PROTEIN-RELATED"/>
    <property type="match status" value="1"/>
</dbReference>
<dbReference type="SMART" id="SM00248">
    <property type="entry name" value="ANK"/>
    <property type="match status" value="18"/>
</dbReference>
<feature type="domain" description="GPI inositol-deacylase winged helix" evidence="5">
    <location>
        <begin position="571"/>
        <end position="660"/>
    </location>
</feature>
<keyword evidence="1" id="KW-0677">Repeat</keyword>
<keyword evidence="8" id="KW-1185">Reference proteome</keyword>
<feature type="repeat" description="ANK" evidence="3">
    <location>
        <begin position="1440"/>
        <end position="1474"/>
    </location>
</feature>
<proteinExistence type="predicted"/>
<evidence type="ECO:0000256" key="1">
    <source>
        <dbReference type="ARBA" id="ARBA00022737"/>
    </source>
</evidence>
<dbReference type="SUPFAM" id="SSF48403">
    <property type="entry name" value="Ankyrin repeat"/>
    <property type="match status" value="3"/>
</dbReference>
<dbReference type="InterPro" id="IPR027417">
    <property type="entry name" value="P-loop_NTPase"/>
</dbReference>
<feature type="repeat" description="ANK" evidence="3">
    <location>
        <begin position="1127"/>
        <end position="1165"/>
    </location>
</feature>
<dbReference type="InterPro" id="IPR002110">
    <property type="entry name" value="Ankyrin_rpt"/>
</dbReference>
<dbReference type="Gene3D" id="3.40.50.300">
    <property type="entry name" value="P-loop containing nucleotide triphosphate hydrolases"/>
    <property type="match status" value="1"/>
</dbReference>
<feature type="repeat" description="ANK" evidence="3">
    <location>
        <begin position="835"/>
        <end position="867"/>
    </location>
</feature>
<feature type="domain" description="Nephrocystin 3-like N-terminal" evidence="6">
    <location>
        <begin position="291"/>
        <end position="460"/>
    </location>
</feature>
<name>A0AAD4Q736_9AGAM</name>
<feature type="repeat" description="ANK" evidence="3">
    <location>
        <begin position="904"/>
        <end position="949"/>
    </location>
</feature>
<feature type="domain" description="Fungal STAND N-terminal Goodbye" evidence="4">
    <location>
        <begin position="19"/>
        <end position="143"/>
    </location>
</feature>
<dbReference type="Pfam" id="PF12796">
    <property type="entry name" value="Ank_2"/>
    <property type="match status" value="5"/>
</dbReference>
<organism evidence="7 8">
    <name type="scientific">Lactarius akahatsu</name>
    <dbReference type="NCBI Taxonomy" id="416441"/>
    <lineage>
        <taxon>Eukaryota</taxon>
        <taxon>Fungi</taxon>
        <taxon>Dikarya</taxon>
        <taxon>Basidiomycota</taxon>
        <taxon>Agaricomycotina</taxon>
        <taxon>Agaricomycetes</taxon>
        <taxon>Russulales</taxon>
        <taxon>Russulaceae</taxon>
        <taxon>Lactarius</taxon>
    </lineage>
</organism>
<sequence>MSSGPQASSSSTPNFRPIFEKALEEYKKKTGKDLTTHPLAAEINGCDSPEAILVVLEGKANELNQSRRSDDRLTKWLNPTVNILNALSAILGDTAGSVFPPAKIILSGIGILLVAARSTVANRDVLVKLFGRIESFFERLKVYTNVPPSLAVTDELAKIMAEVLSILATATSGMKERRIKIFLKKVAGMNDLEDALQRFGELEQRELLTGIAQVSSDTNVLKDDARDIKADAKETKADAKETKAMVKEIADKMDARDCSYPPDLVAICWWLSPSDPSTNYNIGLRDLHEATTTWFLESRIFQEWHSTGSLLWIHGKPGSGKSILCSAIIQRILSLRHGGRASVAYFYFDFRDENKKHRHDLLPSLLIQFAAHSIHCCDIMSRVYSAHGKGTQQPSDDVLINCLTDMLSTTTQHPIYIVLDAIDECPNTSGVRSPRERVLSLIKRLIDLRLRNLHICVTSRPEVDIRIRLEPLTSRRVSLHDQTGHREDITRYIRSEADVLANDNRWREDDKQLVIETLSEKADGMFRWVYCQLEMLRLCLRSRVRQFLNELPDSLDETYERVLKEIHKTNQLYAQRLLQCLTVAIRPLRVDELTAILTFEVDAIEGEVPTLDADWGSEDQEQELLSACPSLITIVGRRRSRVVQFSHFSVKEFLTSDRLAVSSEDILRYHVLPEAAHTTLAQGSLGVLLCLDERVDARGAQSYGWGDGWNDGWGNGWSENWGNDSSDGWGDGWNDTRTILPNPPVRYAAEHWVSHAQVGSVSLHVTSRMKTLFDLDKPHFAAWVQIHDIDQPWDWDSLRDSTAKPLYYSALCGFCDLVEHLAKKHPQHVNDFGGEYGYPLVAALHRGHIRVAELLFQLGANVDVRGTEEQTPLHIVLRWPYNSAVGAVQFLLQHGADVNVRRKDLSTALHLAADWWDFEALPFPKNEGNCSNLVQLLLEHGAEVNFRDKNDSTALHYTLLKQCINVARLLLDHGADVNAEDNFGRTPLHLVSEAEGYSDEVRFSVAQLLIERGADVNARDKDHKTPLHYACSPPKLELVRILLDYGANIDAEDNWGRTPLHRMLGAKGQSDKDRLAVAQLLVKRGADVNAQDEDHETPLHFVSYFLEVDLVRTLLDHGAIINVEDNLGQTPLHLALEDKDYSDEDRFGVAQLLVERGADVNAQTRTIKPHYIPLLTFLKSSWCGCSLTTAQNVNAEDNLGRTPLLRVLEAEDYVMNIVFGVACLLVERGADVNVRDEDHETPLHYACYPPGTHVSVDAPRPWREYQCGRQMGPDPIGPNLLVEHGADVNAQDEDRETPLHFASHFLERNLVQMLLDHGANVNAEDSLGRTPLHLVLEDKNYFDERHFGVARLLVERGADVNVRGEDHETPLHSASYSLEFKWVRMLLDHGANANAEDNLGRTPLHLVPQNPITFRILLFELNLVRTLLDHGAIVNAEDNRGRTPLHRVLEAEEDGSAVAQLLIERGADANMPNDNHDTPLHIASRLVLLEVAWILLKSGADLDAENKEGQVPFQLLRETIREEMQWLPSAYSNRLGAGRARRAECVALMGLLYGY</sequence>
<keyword evidence="2 3" id="KW-0040">ANK repeat</keyword>
<feature type="repeat" description="ANK" evidence="3">
    <location>
        <begin position="1327"/>
        <end position="1365"/>
    </location>
</feature>
<dbReference type="PANTHER" id="PTHR24198">
    <property type="entry name" value="ANKYRIN REPEAT AND PROTEIN KINASE DOMAIN-CONTAINING PROTEIN"/>
    <property type="match status" value="1"/>
</dbReference>
<dbReference type="Gene3D" id="1.25.40.20">
    <property type="entry name" value="Ankyrin repeat-containing domain"/>
    <property type="match status" value="6"/>
</dbReference>
<feature type="repeat" description="ANK" evidence="3">
    <location>
        <begin position="868"/>
        <end position="903"/>
    </location>
</feature>
<dbReference type="InterPro" id="IPR054471">
    <property type="entry name" value="GPIID_WHD"/>
</dbReference>
<dbReference type="EMBL" id="JAKELL010000087">
    <property type="protein sequence ID" value="KAH8983538.1"/>
    <property type="molecule type" value="Genomic_DNA"/>
</dbReference>
<feature type="repeat" description="ANK" evidence="3">
    <location>
        <begin position="950"/>
        <end position="982"/>
    </location>
</feature>
<feature type="repeat" description="ANK" evidence="3">
    <location>
        <begin position="1022"/>
        <end position="1054"/>
    </location>
</feature>
<dbReference type="PROSITE" id="PS50297">
    <property type="entry name" value="ANK_REP_REGION"/>
    <property type="match status" value="12"/>
</dbReference>
<evidence type="ECO:0000313" key="8">
    <source>
        <dbReference type="Proteomes" id="UP001201163"/>
    </source>
</evidence>
<dbReference type="Pfam" id="PF24883">
    <property type="entry name" value="NPHP3_N"/>
    <property type="match status" value="1"/>
</dbReference>